<dbReference type="RefSeq" id="WP_284296397.1">
    <property type="nucleotide sequence ID" value="NZ_BSSV01000001.1"/>
</dbReference>
<proteinExistence type="inferred from homology"/>
<keyword evidence="2" id="KW-0175">Coiled coil</keyword>
<feature type="transmembrane region" description="Helical" evidence="3">
    <location>
        <begin position="29"/>
        <end position="47"/>
    </location>
</feature>
<evidence type="ECO:0000259" key="4">
    <source>
        <dbReference type="Pfam" id="PF25917"/>
    </source>
</evidence>
<dbReference type="Gene3D" id="1.10.287.470">
    <property type="entry name" value="Helix hairpin bin"/>
    <property type="match status" value="1"/>
</dbReference>
<sequence length="312" mass="34423">MLVFCTIIFVLLLFVLIKVKVLPNSSKTWGLLIPFEFLLILGFFIPMQWGAPAADVRALAYTVPITPNVAGQVTDVLIEPNVEIKQGEPLFKIDPTQYEAALEGLEAQLVLARTRLKQSEELAKQDAGSIYELQAYQAQVQGLEAQIKNAKWNLEETVVKAPTDGMVTNLALRPGQRVSNLPLFKAMSFTDTSEIILGSQVLQNFTRNIKPGHQVEVTFKAFPGKVFSGKVEYMVSATAQGQFNNTGNAIAPQSSQAGPFFVKVKLDDQTFQESLIPGAMGTAAIYTDNVKMAHIIRKVMIRMDAIMNYVKP</sequence>
<feature type="coiled-coil region" evidence="2">
    <location>
        <begin position="102"/>
        <end position="160"/>
    </location>
</feature>
<dbReference type="InterPro" id="IPR050393">
    <property type="entry name" value="MFP_Efflux_Pump"/>
</dbReference>
<reference evidence="5 6" key="1">
    <citation type="submission" date="2023-03" db="EMBL/GenBank/DDBJ databases">
        <title>Thalassotalea loyana LMG 22536T draft genome sequence.</title>
        <authorList>
            <person name="Sawabe T."/>
        </authorList>
    </citation>
    <scope>NUCLEOTIDE SEQUENCE [LARGE SCALE GENOMIC DNA]</scope>
    <source>
        <strain evidence="5 6">LMG 22536</strain>
    </source>
</reference>
<dbReference type="InterPro" id="IPR058625">
    <property type="entry name" value="MdtA-like_BSH"/>
</dbReference>
<comment type="caution">
    <text evidence="5">The sequence shown here is derived from an EMBL/GenBank/DDBJ whole genome shotgun (WGS) entry which is preliminary data.</text>
</comment>
<protein>
    <submittedName>
        <fullName evidence="5">MFP transporter</fullName>
    </submittedName>
</protein>
<dbReference type="Proteomes" id="UP001157134">
    <property type="component" value="Unassembled WGS sequence"/>
</dbReference>
<dbReference type="Gene3D" id="2.40.30.170">
    <property type="match status" value="1"/>
</dbReference>
<evidence type="ECO:0000313" key="5">
    <source>
        <dbReference type="EMBL" id="GLX84771.1"/>
    </source>
</evidence>
<organism evidence="5 6">
    <name type="scientific">Thalassotalea loyana</name>
    <dbReference type="NCBI Taxonomy" id="280483"/>
    <lineage>
        <taxon>Bacteria</taxon>
        <taxon>Pseudomonadati</taxon>
        <taxon>Pseudomonadota</taxon>
        <taxon>Gammaproteobacteria</taxon>
        <taxon>Alteromonadales</taxon>
        <taxon>Colwelliaceae</taxon>
        <taxon>Thalassotalea</taxon>
    </lineage>
</organism>
<dbReference type="PANTHER" id="PTHR30367">
    <property type="entry name" value="P-HYDROXYBENZOIC ACID EFFLUX PUMP SUBUNIT AAEA-RELATED"/>
    <property type="match status" value="1"/>
</dbReference>
<evidence type="ECO:0000313" key="6">
    <source>
        <dbReference type="Proteomes" id="UP001157134"/>
    </source>
</evidence>
<evidence type="ECO:0000256" key="1">
    <source>
        <dbReference type="ARBA" id="ARBA00009477"/>
    </source>
</evidence>
<dbReference type="NCBIfam" id="TIGR01730">
    <property type="entry name" value="RND_mfp"/>
    <property type="match status" value="1"/>
</dbReference>
<keyword evidence="3" id="KW-0812">Transmembrane</keyword>
<dbReference type="PANTHER" id="PTHR30367:SF1">
    <property type="entry name" value="MULTIDRUG RESISTANCE PROTEIN MDTN"/>
    <property type="match status" value="1"/>
</dbReference>
<keyword evidence="3" id="KW-1133">Transmembrane helix</keyword>
<evidence type="ECO:0000256" key="2">
    <source>
        <dbReference type="SAM" id="Coils"/>
    </source>
</evidence>
<gene>
    <name evidence="5" type="ORF">tloyanaT_10230</name>
</gene>
<comment type="similarity">
    <text evidence="1">Belongs to the membrane fusion protein (MFP) (TC 8.A.1) family.</text>
</comment>
<keyword evidence="3" id="KW-0472">Membrane</keyword>
<dbReference type="InterPro" id="IPR006143">
    <property type="entry name" value="RND_pump_MFP"/>
</dbReference>
<accession>A0ABQ6HE58</accession>
<evidence type="ECO:0000256" key="3">
    <source>
        <dbReference type="SAM" id="Phobius"/>
    </source>
</evidence>
<name>A0ABQ6HE58_9GAMM</name>
<feature type="domain" description="Multidrug resistance protein MdtA-like barrel-sandwich hybrid" evidence="4">
    <location>
        <begin position="62"/>
        <end position="180"/>
    </location>
</feature>
<keyword evidence="6" id="KW-1185">Reference proteome</keyword>
<dbReference type="EMBL" id="BSSV01000001">
    <property type="protein sequence ID" value="GLX84771.1"/>
    <property type="molecule type" value="Genomic_DNA"/>
</dbReference>
<dbReference type="Pfam" id="PF25917">
    <property type="entry name" value="BSH_RND"/>
    <property type="match status" value="1"/>
</dbReference>
<dbReference type="SUPFAM" id="SSF111369">
    <property type="entry name" value="HlyD-like secretion proteins"/>
    <property type="match status" value="1"/>
</dbReference>
<dbReference type="Gene3D" id="2.40.50.100">
    <property type="match status" value="1"/>
</dbReference>